<organism evidence="2 3">
    <name type="scientific">Formicincola oecophyllae</name>
    <dbReference type="NCBI Taxonomy" id="2558361"/>
    <lineage>
        <taxon>Bacteria</taxon>
        <taxon>Pseudomonadati</taxon>
        <taxon>Pseudomonadota</taxon>
        <taxon>Alphaproteobacteria</taxon>
        <taxon>Acetobacterales</taxon>
        <taxon>Acetobacteraceae</taxon>
        <taxon>Formicincola</taxon>
    </lineage>
</organism>
<sequence length="200" mass="21999">MNVFKGSSIASFAVGIGCGVILSTFFLGNPPTGVDKNSVHYLGVLPGQWEYHANKEDSGEPWPDLDFEFPGNVPGIVSIMFTPDLGTYSDTNSGIDLFSNYFPCPKNRFGLLFQNGFFVNYKVDTCTDKGDVDGHNYSSILTRALIDSVPVAVVSDNQAYKIPPLPPKLIEQYRTSTTPTKEARAALNARIDKYYKDHGQ</sequence>
<protein>
    <submittedName>
        <fullName evidence="2">Uncharacterized protein</fullName>
    </submittedName>
</protein>
<dbReference type="AlphaFoldDB" id="A0A4Y6UCF2"/>
<dbReference type="RefSeq" id="WP_141443831.1">
    <property type="nucleotide sequence ID" value="NZ_CP038231.1"/>
</dbReference>
<keyword evidence="1" id="KW-1133">Transmembrane helix</keyword>
<dbReference type="Proteomes" id="UP000318709">
    <property type="component" value="Chromosome"/>
</dbReference>
<evidence type="ECO:0000313" key="2">
    <source>
        <dbReference type="EMBL" id="QDH14127.1"/>
    </source>
</evidence>
<evidence type="ECO:0000256" key="1">
    <source>
        <dbReference type="SAM" id="Phobius"/>
    </source>
</evidence>
<proteinExistence type="predicted"/>
<accession>A0A4Y6UCF2</accession>
<keyword evidence="1" id="KW-0812">Transmembrane</keyword>
<keyword evidence="1" id="KW-0472">Membrane</keyword>
<feature type="transmembrane region" description="Helical" evidence="1">
    <location>
        <begin position="6"/>
        <end position="27"/>
    </location>
</feature>
<gene>
    <name evidence="2" type="ORF">E3E12_07945</name>
</gene>
<dbReference type="EMBL" id="CP038231">
    <property type="protein sequence ID" value="QDH14127.1"/>
    <property type="molecule type" value="Genomic_DNA"/>
</dbReference>
<dbReference type="KEGG" id="swf:E3E12_07945"/>
<evidence type="ECO:0000313" key="3">
    <source>
        <dbReference type="Proteomes" id="UP000318709"/>
    </source>
</evidence>
<dbReference type="PROSITE" id="PS51257">
    <property type="entry name" value="PROKAR_LIPOPROTEIN"/>
    <property type="match status" value="1"/>
</dbReference>
<reference evidence="2 3" key="1">
    <citation type="submission" date="2019-03" db="EMBL/GenBank/DDBJ databases">
        <title>The complete genome sequence of Swingsia_sp. F3b2 LMG30590(T).</title>
        <authorList>
            <person name="Chua K.-O."/>
            <person name="Chan K.-G."/>
            <person name="See-Too W.-S."/>
        </authorList>
    </citation>
    <scope>NUCLEOTIDE SEQUENCE [LARGE SCALE GENOMIC DNA]</scope>
    <source>
        <strain evidence="2 3">F3b2</strain>
    </source>
</reference>
<name>A0A4Y6UCF2_9PROT</name>
<keyword evidence="3" id="KW-1185">Reference proteome</keyword>